<evidence type="ECO:0000256" key="1">
    <source>
        <dbReference type="SAM" id="MobiDB-lite"/>
    </source>
</evidence>
<dbReference type="RefSeq" id="WP_406134461.1">
    <property type="nucleotide sequence ID" value="NZ_CP108190.1"/>
</dbReference>
<evidence type="ECO:0000313" key="2">
    <source>
        <dbReference type="EMBL" id="WTR76030.1"/>
    </source>
</evidence>
<dbReference type="EMBL" id="CP108190">
    <property type="protein sequence ID" value="WTR76030.1"/>
    <property type="molecule type" value="Genomic_DNA"/>
</dbReference>
<dbReference type="Proteomes" id="UP001622594">
    <property type="component" value="Plasmid unnamed2"/>
</dbReference>
<protein>
    <submittedName>
        <fullName evidence="2">Uncharacterized protein</fullName>
    </submittedName>
</protein>
<feature type="region of interest" description="Disordered" evidence="1">
    <location>
        <begin position="1"/>
        <end position="44"/>
    </location>
</feature>
<gene>
    <name evidence="2" type="ORF">OG814_42970</name>
</gene>
<geneLocation type="plasmid" evidence="2 3">
    <name>unnamed2</name>
</geneLocation>
<keyword evidence="3" id="KW-1185">Reference proteome</keyword>
<reference evidence="2 3" key="1">
    <citation type="submission" date="2022-10" db="EMBL/GenBank/DDBJ databases">
        <title>The complete genomes of actinobacterial strains from the NBC collection.</title>
        <authorList>
            <person name="Joergensen T.S."/>
            <person name="Alvarez Arevalo M."/>
            <person name="Sterndorff E.B."/>
            <person name="Faurdal D."/>
            <person name="Vuksanovic O."/>
            <person name="Mourched A.-S."/>
            <person name="Charusanti P."/>
            <person name="Shaw S."/>
            <person name="Blin K."/>
            <person name="Weber T."/>
        </authorList>
    </citation>
    <scope>NUCLEOTIDE SEQUENCE [LARGE SCALE GENOMIC DNA]</scope>
    <source>
        <strain evidence="2 3">NBC_00123</strain>
        <plasmid evidence="2 3">unnamed2</plasmid>
    </source>
</reference>
<sequence>MGRAPANSFHAGASEHLTHSHQGAPGAASGYPPKSIVTGRYSGM</sequence>
<name>A0ABZ1LTB1_9ACTN</name>
<organism evidence="2 3">
    <name type="scientific">Streptomyces zaomyceticus</name>
    <dbReference type="NCBI Taxonomy" id="68286"/>
    <lineage>
        <taxon>Bacteria</taxon>
        <taxon>Bacillati</taxon>
        <taxon>Actinomycetota</taxon>
        <taxon>Actinomycetes</taxon>
        <taxon>Kitasatosporales</taxon>
        <taxon>Streptomycetaceae</taxon>
        <taxon>Streptomyces</taxon>
    </lineage>
</organism>
<keyword evidence="2" id="KW-0614">Plasmid</keyword>
<accession>A0ABZ1LTB1</accession>
<proteinExistence type="predicted"/>
<evidence type="ECO:0000313" key="3">
    <source>
        <dbReference type="Proteomes" id="UP001622594"/>
    </source>
</evidence>